<dbReference type="AlphaFoldDB" id="A0A1Y0B349"/>
<organism evidence="1">
    <name type="scientific">Utricularia reniformis</name>
    <dbReference type="NCBI Taxonomy" id="192314"/>
    <lineage>
        <taxon>Eukaryota</taxon>
        <taxon>Viridiplantae</taxon>
        <taxon>Streptophyta</taxon>
        <taxon>Embryophyta</taxon>
        <taxon>Tracheophyta</taxon>
        <taxon>Spermatophyta</taxon>
        <taxon>Magnoliopsida</taxon>
        <taxon>eudicotyledons</taxon>
        <taxon>Gunneridae</taxon>
        <taxon>Pentapetalae</taxon>
        <taxon>asterids</taxon>
        <taxon>lamiids</taxon>
        <taxon>Lamiales</taxon>
        <taxon>Lentibulariaceae</taxon>
        <taxon>Utricularia</taxon>
    </lineage>
</organism>
<evidence type="ECO:0000313" key="1">
    <source>
        <dbReference type="EMBL" id="ART31769.1"/>
    </source>
</evidence>
<accession>A0A1Y0B349</accession>
<proteinExistence type="predicted"/>
<sequence>MLLKTELASFPIPFFPAQRSCFCEIITDNIYILSLYSLSFENSLVIWYLTGLSD</sequence>
<reference evidence="1" key="1">
    <citation type="submission" date="2017-03" db="EMBL/GenBank/DDBJ databases">
        <title>The mitochondrial genome of the carnivorous plant Utricularia reniformis (Lentibulariaceae): structure, comparative analysis and evolutionary landmarks.</title>
        <authorList>
            <person name="Silva S.R."/>
            <person name="Alvarenga D.O."/>
            <person name="Michael T.P."/>
            <person name="Miranda V.F.O."/>
            <person name="Varani A.M."/>
        </authorList>
    </citation>
    <scope>NUCLEOTIDE SEQUENCE</scope>
</reference>
<name>A0A1Y0B349_9LAMI</name>
<keyword evidence="1" id="KW-0496">Mitochondrion</keyword>
<geneLocation type="mitochondrion" evidence="1"/>
<protein>
    <submittedName>
        <fullName evidence="1">Uncharacterized protein</fullName>
    </submittedName>
</protein>
<dbReference type="EMBL" id="KY774314">
    <property type="protein sequence ID" value="ART31769.1"/>
    <property type="molecule type" value="Genomic_DNA"/>
</dbReference>
<gene>
    <name evidence="1" type="ORF">AEK19_MT1585</name>
</gene>